<dbReference type="PANTHER" id="PTHR42678">
    <property type="entry name" value="AMIDASE"/>
    <property type="match status" value="1"/>
</dbReference>
<name>A0A917H1R5_9BACL</name>
<dbReference type="SUPFAM" id="SSF75304">
    <property type="entry name" value="Amidase signature (AS) enzymes"/>
    <property type="match status" value="1"/>
</dbReference>
<reference evidence="3 4" key="1">
    <citation type="journal article" date="2014" name="Int. J. Syst. Evol. Microbiol.">
        <title>Complete genome sequence of Corynebacterium casei LMG S-19264T (=DSM 44701T), isolated from a smear-ripened cheese.</title>
        <authorList>
            <consortium name="US DOE Joint Genome Institute (JGI-PGF)"/>
            <person name="Walter F."/>
            <person name="Albersmeier A."/>
            <person name="Kalinowski J."/>
            <person name="Ruckert C."/>
        </authorList>
    </citation>
    <scope>NUCLEOTIDE SEQUENCE [LARGE SCALE GENOMIC DNA]</scope>
    <source>
        <strain evidence="3 4">CGMCC 1.15286</strain>
    </source>
</reference>
<dbReference type="PROSITE" id="PS00571">
    <property type="entry name" value="AMIDASES"/>
    <property type="match status" value="1"/>
</dbReference>
<proteinExistence type="predicted"/>
<organism evidence="3 4">
    <name type="scientific">Paenibacillus radicis</name>
    <name type="common">ex Gao et al. 2016</name>
    <dbReference type="NCBI Taxonomy" id="1737354"/>
    <lineage>
        <taxon>Bacteria</taxon>
        <taxon>Bacillati</taxon>
        <taxon>Bacillota</taxon>
        <taxon>Bacilli</taxon>
        <taxon>Bacillales</taxon>
        <taxon>Paenibacillaceae</taxon>
        <taxon>Paenibacillus</taxon>
    </lineage>
</organism>
<dbReference type="Proteomes" id="UP000600247">
    <property type="component" value="Unassembled WGS sequence"/>
</dbReference>
<evidence type="ECO:0000313" key="4">
    <source>
        <dbReference type="Proteomes" id="UP000600247"/>
    </source>
</evidence>
<evidence type="ECO:0000313" key="3">
    <source>
        <dbReference type="EMBL" id="GGG64059.1"/>
    </source>
</evidence>
<dbReference type="InterPro" id="IPR001119">
    <property type="entry name" value="SLH_dom"/>
</dbReference>
<dbReference type="EMBL" id="BMHY01000003">
    <property type="protein sequence ID" value="GGG64059.1"/>
    <property type="molecule type" value="Genomic_DNA"/>
</dbReference>
<accession>A0A917H1R5</accession>
<dbReference type="PANTHER" id="PTHR42678:SF5">
    <property type="entry name" value="GLUTAMYL-TRNA(GLN) AMIDOTRANSFERASE SUBUNIT A"/>
    <property type="match status" value="1"/>
</dbReference>
<dbReference type="RefSeq" id="WP_229692064.1">
    <property type="nucleotide sequence ID" value="NZ_BMHY01000003.1"/>
</dbReference>
<protein>
    <recommendedName>
        <fullName evidence="2">SLH domain-containing protein</fullName>
    </recommendedName>
</protein>
<keyword evidence="1" id="KW-0732">Signal</keyword>
<dbReference type="Pfam" id="PF00395">
    <property type="entry name" value="SLH"/>
    <property type="match status" value="1"/>
</dbReference>
<gene>
    <name evidence="3" type="ORF">GCM10010918_17610</name>
</gene>
<feature type="signal peptide" evidence="1">
    <location>
        <begin position="1"/>
        <end position="30"/>
    </location>
</feature>
<dbReference type="Pfam" id="PF01425">
    <property type="entry name" value="Amidase"/>
    <property type="match status" value="1"/>
</dbReference>
<feature type="chain" id="PRO_5037977242" description="SLH domain-containing protein" evidence="1">
    <location>
        <begin position="31"/>
        <end position="654"/>
    </location>
</feature>
<evidence type="ECO:0000259" key="2">
    <source>
        <dbReference type="PROSITE" id="PS51272"/>
    </source>
</evidence>
<dbReference type="InterPro" id="IPR020556">
    <property type="entry name" value="Amidase_CS"/>
</dbReference>
<dbReference type="AlphaFoldDB" id="A0A917H1R5"/>
<dbReference type="InterPro" id="IPR036928">
    <property type="entry name" value="AS_sf"/>
</dbReference>
<feature type="domain" description="SLH" evidence="2">
    <location>
        <begin position="114"/>
        <end position="177"/>
    </location>
</feature>
<keyword evidence="4" id="KW-1185">Reference proteome</keyword>
<comment type="caution">
    <text evidence="3">The sequence shown here is derived from an EMBL/GenBank/DDBJ whole genome shotgun (WGS) entry which is preliminary data.</text>
</comment>
<dbReference type="Gene3D" id="3.90.1300.10">
    <property type="entry name" value="Amidase signature (AS) domain"/>
    <property type="match status" value="1"/>
</dbReference>
<dbReference type="PROSITE" id="PS51272">
    <property type="entry name" value="SLH"/>
    <property type="match status" value="1"/>
</dbReference>
<evidence type="ECO:0000256" key="1">
    <source>
        <dbReference type="SAM" id="SignalP"/>
    </source>
</evidence>
<sequence length="654" mass="69857">MNKQLRWTRKAAFAIVTSVMLATAPLSAFAATPSTSSAAVAVYTGDAAKAIALQFGSESKAKNKLVTSSELSTIFNKAAKAAGGTQSFKLKNSDSVTRKDAATLIAGTLKLPPKPESYKDVPDKEAYASAVGAVSAFQIMTGSTADRFNPSGKLTYEQAYALSYRIYDYIKPFELVEATISSIQKAVDQEKLTYEGLVQQYLDRIAKYDDQNTSINALITINPKALEIAKELDKERKTKGKRSSLHGIPIIVKDNFDTSDMPTTAGCLCLKDSIPKEDADQVALLKKQGAIILAKANLHEFAFGITTESSLGGQTLNPYALDHYPGGSSGGTGASIAANFALAGLGTDTGGSIRIPSSFNSLVGIRPTVGLSSRDGIIPLALTQDVGGPMARTVTDAAILLDATAGYDKDDVATAYAVGHIPSSYTNYLDVNGLKGARIGVAVELLPETAAEKPVTDIVKAAIKDIERLGGTAVPIEIPNIKTLLGYPSLSGYEFKFQLNEYLAELGDKAPYHTLTEIIDSGQVLKSQLESMKTRNARTELETQEYKDIILYRTKQNRDAMLKLMADNNLDAIVYPSTSQTAAKIGEGQNAGVNNRLSAFTGFPAISVPAGFTPEGLPVGIEFMARSFDEPTLIKLAYAYEQGTHNRKAPVLLP</sequence>
<dbReference type="InterPro" id="IPR023631">
    <property type="entry name" value="Amidase_dom"/>
</dbReference>